<feature type="region of interest" description="Disordered" evidence="5">
    <location>
        <begin position="94"/>
        <end position="115"/>
    </location>
</feature>
<evidence type="ECO:0000313" key="8">
    <source>
        <dbReference type="Proteomes" id="UP000182108"/>
    </source>
</evidence>
<evidence type="ECO:0000313" key="7">
    <source>
        <dbReference type="EMBL" id="CUB06468.1"/>
    </source>
</evidence>
<dbReference type="NCBIfam" id="NF033581">
    <property type="entry name" value="transpos_IS5_4"/>
    <property type="match status" value="1"/>
</dbReference>
<evidence type="ECO:0000256" key="4">
    <source>
        <dbReference type="ARBA" id="ARBA00023172"/>
    </source>
</evidence>
<evidence type="ECO:0000256" key="2">
    <source>
        <dbReference type="ARBA" id="ARBA00022578"/>
    </source>
</evidence>
<keyword evidence="4" id="KW-0233">DNA recombination</keyword>
<dbReference type="GO" id="GO:0003677">
    <property type="term" value="F:DNA binding"/>
    <property type="evidence" value="ECO:0007669"/>
    <property type="project" value="UniProtKB-KW"/>
</dbReference>
<dbReference type="Pfam" id="PF01609">
    <property type="entry name" value="DDE_Tnp_1"/>
    <property type="match status" value="1"/>
</dbReference>
<dbReference type="GO" id="GO:0004803">
    <property type="term" value="F:transposase activity"/>
    <property type="evidence" value="ECO:0007669"/>
    <property type="project" value="InterPro"/>
</dbReference>
<feature type="domain" description="Transposase IS4-like" evidence="6">
    <location>
        <begin position="9"/>
        <end position="160"/>
    </location>
</feature>
<keyword evidence="3" id="KW-0238">DNA-binding</keyword>
<name>A0A0K6ITP5_9PROT</name>
<evidence type="ECO:0000259" key="6">
    <source>
        <dbReference type="Pfam" id="PF01609"/>
    </source>
</evidence>
<evidence type="ECO:0000256" key="1">
    <source>
        <dbReference type="ARBA" id="ARBA00010075"/>
    </source>
</evidence>
<keyword evidence="8" id="KW-1185">Reference proteome</keyword>
<dbReference type="EMBL" id="CYHH01000003">
    <property type="protein sequence ID" value="CUB06468.1"/>
    <property type="molecule type" value="Genomic_DNA"/>
</dbReference>
<feature type="compositionally biased region" description="Basic residues" evidence="5">
    <location>
        <begin position="96"/>
        <end position="115"/>
    </location>
</feature>
<keyword evidence="2" id="KW-0815">Transposition</keyword>
<comment type="similarity">
    <text evidence="1">Belongs to the transposase 11 family.</text>
</comment>
<gene>
    <name evidence="7" type="ORF">Ga0061068_103161</name>
</gene>
<dbReference type="GO" id="GO:0006313">
    <property type="term" value="P:DNA transposition"/>
    <property type="evidence" value="ECO:0007669"/>
    <property type="project" value="InterPro"/>
</dbReference>
<accession>A0A0K6ITP5</accession>
<proteinExistence type="inferred from homology"/>
<protein>
    <submittedName>
        <fullName evidence="7">Transposase DDE domain</fullName>
    </submittedName>
</protein>
<dbReference type="PANTHER" id="PTHR35604:SF2">
    <property type="entry name" value="TRANSPOSASE INSH FOR INSERTION SEQUENCE ELEMENT IS5A-RELATED"/>
    <property type="match status" value="1"/>
</dbReference>
<dbReference type="InterPro" id="IPR002559">
    <property type="entry name" value="Transposase_11"/>
</dbReference>
<dbReference type="Proteomes" id="UP000182108">
    <property type="component" value="Unassembled WGS sequence"/>
</dbReference>
<dbReference type="PANTHER" id="PTHR35604">
    <property type="entry name" value="TRANSPOSASE INSH FOR INSERTION SEQUENCE ELEMENT IS5A-RELATED"/>
    <property type="match status" value="1"/>
</dbReference>
<evidence type="ECO:0000256" key="3">
    <source>
        <dbReference type="ARBA" id="ARBA00023125"/>
    </source>
</evidence>
<organism evidence="7 8">
    <name type="scientific">Tepidiphilus thermophilus</name>
    <dbReference type="NCBI Taxonomy" id="876478"/>
    <lineage>
        <taxon>Bacteria</taxon>
        <taxon>Pseudomonadati</taxon>
        <taxon>Pseudomonadota</taxon>
        <taxon>Hydrogenophilia</taxon>
        <taxon>Hydrogenophilales</taxon>
        <taxon>Hydrogenophilaceae</taxon>
        <taxon>Tepidiphilus</taxon>
    </lineage>
</organism>
<dbReference type="AlphaFoldDB" id="A0A0K6ITP5"/>
<sequence length="174" mass="20190">MPRGWKPAKRRQKDLDATWTKKHGKSYYGYKLSVCVDRKHKLIRRLKTDTASTHDSQHFEALLDSGNTCRDVYADRGYASKEREEALQAKGYRPQIQRKAKPHRPLPKRQKARNTRIARVRARVEHVFAAIEAMSGKMIRTIGQARADFALTLMAACYNIRRTVWLVKSNAIPW</sequence>
<reference evidence="8" key="1">
    <citation type="submission" date="2015-08" db="EMBL/GenBank/DDBJ databases">
        <authorList>
            <person name="Babu N.S."/>
            <person name="Beckwith C.J."/>
            <person name="Beseler K.G."/>
            <person name="Brison A."/>
            <person name="Carone J.V."/>
            <person name="Caskin T.P."/>
            <person name="Diamond M."/>
            <person name="Durham M.E."/>
            <person name="Foxe J.M."/>
            <person name="Go M."/>
            <person name="Henderson B.A."/>
            <person name="Jones I.B."/>
            <person name="McGettigan J.A."/>
            <person name="Micheletti S.J."/>
            <person name="Nasrallah M.E."/>
            <person name="Ortiz D."/>
            <person name="Piller C.R."/>
            <person name="Privatt S.R."/>
            <person name="Schneider S.L."/>
            <person name="Sharp S."/>
            <person name="Smith T.C."/>
            <person name="Stanton J.D."/>
            <person name="Ullery H.E."/>
            <person name="Wilson R.J."/>
            <person name="Serrano M.G."/>
            <person name="Buck G."/>
            <person name="Lee V."/>
            <person name="Wang Y."/>
            <person name="Carvalho R."/>
            <person name="Voegtly L."/>
            <person name="Shi R."/>
            <person name="Duckworth R."/>
            <person name="Johnson A."/>
            <person name="Loviza R."/>
            <person name="Walstead R."/>
            <person name="Shah Z."/>
            <person name="Kiflezghi M."/>
            <person name="Wade K."/>
            <person name="Ball S.L."/>
            <person name="Bradley K.W."/>
            <person name="Asai D.J."/>
            <person name="Bowman C.A."/>
            <person name="Russell D.A."/>
            <person name="Pope W.H."/>
            <person name="Jacobs-Sera D."/>
            <person name="Hendrix R.W."/>
            <person name="Hatfull G.F."/>
        </authorList>
    </citation>
    <scope>NUCLEOTIDE SEQUENCE [LARGE SCALE GENOMIC DNA]</scope>
    <source>
        <strain evidence="8">JCM 19170</strain>
    </source>
</reference>
<evidence type="ECO:0000256" key="5">
    <source>
        <dbReference type="SAM" id="MobiDB-lite"/>
    </source>
</evidence>
<dbReference type="InterPro" id="IPR047959">
    <property type="entry name" value="Transpos_IS5"/>
</dbReference>